<gene>
    <name evidence="3" type="ordered locus">SNE_B24050</name>
</gene>
<evidence type="ECO:0000256" key="1">
    <source>
        <dbReference type="ARBA" id="ARBA00023172"/>
    </source>
</evidence>
<keyword evidence="1" id="KW-0233">DNA recombination</keyword>
<reference evidence="3 4" key="2">
    <citation type="journal article" date="2011" name="Mol. Biol. Evol.">
        <title>Unity in variety--the pan-genome of the Chlamydiae.</title>
        <authorList>
            <person name="Collingro A."/>
            <person name="Tischler P."/>
            <person name="Weinmaier T."/>
            <person name="Penz T."/>
            <person name="Heinz E."/>
            <person name="Brunham R.C."/>
            <person name="Read T.D."/>
            <person name="Bavoil P.M."/>
            <person name="Sachse K."/>
            <person name="Kahane S."/>
            <person name="Friedman M.G."/>
            <person name="Rattei T."/>
            <person name="Myers G.S."/>
            <person name="Horn M."/>
        </authorList>
    </citation>
    <scope>NUCLEOTIDE SEQUENCE [LARGE SCALE GENOMIC DNA]</scope>
    <source>
        <strain evidence="4">ATCC VR-1471 / Z</strain>
        <plasmid evidence="3 4">pSn</plasmid>
    </source>
</reference>
<dbReference type="Proteomes" id="UP000000496">
    <property type="component" value="Plasmid pSn"/>
</dbReference>
<evidence type="ECO:0000313" key="4">
    <source>
        <dbReference type="Proteomes" id="UP000000496"/>
    </source>
</evidence>
<dbReference type="HOGENOM" id="CLU_1383356_0_0_0"/>
<dbReference type="SUPFAM" id="SSF56349">
    <property type="entry name" value="DNA breaking-rejoining enzymes"/>
    <property type="match status" value="1"/>
</dbReference>
<name>F8L2R8_SIMNZ</name>
<dbReference type="GO" id="GO:0006310">
    <property type="term" value="P:DNA recombination"/>
    <property type="evidence" value="ECO:0007669"/>
    <property type="project" value="UniProtKB-KW"/>
</dbReference>
<evidence type="ECO:0000313" key="3">
    <source>
        <dbReference type="EMBL" id="CCB87764.1"/>
    </source>
</evidence>
<dbReference type="InterPro" id="IPR011010">
    <property type="entry name" value="DNA_brk_join_enz"/>
</dbReference>
<keyword evidence="4" id="KW-1185">Reference proteome</keyword>
<dbReference type="eggNOG" id="COG0582">
    <property type="taxonomic scope" value="Bacteria"/>
</dbReference>
<protein>
    <submittedName>
        <fullName evidence="3">Virulence plasmid integrase pGP8-D</fullName>
    </submittedName>
</protein>
<geneLocation type="plasmid" evidence="3 4">
    <name>pSn</name>
</geneLocation>
<keyword evidence="3" id="KW-0614">Plasmid</keyword>
<organism evidence="3 4">
    <name type="scientific">Simkania negevensis (strain ATCC VR-1471 / DSM 27360 / Z)</name>
    <dbReference type="NCBI Taxonomy" id="331113"/>
    <lineage>
        <taxon>Bacteria</taxon>
        <taxon>Pseudomonadati</taxon>
        <taxon>Chlamydiota</taxon>
        <taxon>Chlamydiia</taxon>
        <taxon>Parachlamydiales</taxon>
        <taxon>Simkaniaceae</taxon>
        <taxon>Simkania</taxon>
    </lineage>
</organism>
<evidence type="ECO:0000259" key="2">
    <source>
        <dbReference type="PROSITE" id="PS51898"/>
    </source>
</evidence>
<dbReference type="PROSITE" id="PS51898">
    <property type="entry name" value="TYR_RECOMBINASE"/>
    <property type="match status" value="1"/>
</dbReference>
<dbReference type="Gene3D" id="1.10.443.10">
    <property type="entry name" value="Intergrase catalytic core"/>
    <property type="match status" value="1"/>
</dbReference>
<reference key="1">
    <citation type="journal article" date="2011" name="Mol. Biol. Evol.">
        <title>Unity in variety -- the pan-genome of the Chlamydiae.</title>
        <authorList>
            <person name="Collingro A."/>
            <person name="Tischler P."/>
            <person name="Weinmaier T."/>
            <person name="Penz T."/>
            <person name="Heinz E."/>
            <person name="Brunham R.C."/>
            <person name="Read T.D."/>
            <person name="Bavoil P.M."/>
            <person name="Sachse K."/>
            <person name="Kahane S."/>
            <person name="Friedman M.G."/>
            <person name="Rattei T."/>
            <person name="Myers G.S.A."/>
            <person name="Horn M."/>
        </authorList>
    </citation>
    <scope>NUCLEOTIDE SEQUENCE</scope>
    <source>
        <strain>Z</strain>
    </source>
</reference>
<dbReference type="GO" id="GO:0015074">
    <property type="term" value="P:DNA integration"/>
    <property type="evidence" value="ECO:0007669"/>
    <property type="project" value="InterPro"/>
</dbReference>
<dbReference type="InterPro" id="IPR002104">
    <property type="entry name" value="Integrase_catalytic"/>
</dbReference>
<dbReference type="GO" id="GO:0003677">
    <property type="term" value="F:DNA binding"/>
    <property type="evidence" value="ECO:0007669"/>
    <property type="project" value="InterPro"/>
</dbReference>
<dbReference type="InterPro" id="IPR013762">
    <property type="entry name" value="Integrase-like_cat_sf"/>
</dbReference>
<accession>F8L2R8</accession>
<feature type="domain" description="Tyr recombinase" evidence="2">
    <location>
        <begin position="82"/>
        <end position="197"/>
    </location>
</feature>
<dbReference type="AlphaFoldDB" id="F8L2R8"/>
<dbReference type="EMBL" id="FR872581">
    <property type="protein sequence ID" value="CCB87764.1"/>
    <property type="molecule type" value="Genomic_DNA"/>
</dbReference>
<proteinExistence type="predicted"/>
<sequence>MAEIGLFDPFVSLQAFALVNHEVVVDQIKSVAYWSEYTRQARAAGYISFTGFLHRRSRGLIPKALANREGHGKTFFKVYDKVKTAAMSQAQWCAFLEELEKISPRECLIAKVMLQGRKRAREVLALETGQIRWDRRKIEFSQSKMKGMKKVTVMERLKEYVAEREGRVFVTRTGKGIQLNRLSETFAEAGRRAGIPG</sequence>
<dbReference type="KEGG" id="sng:SNE_B24050"/>